<name>A0A7C2N647_ARCFL</name>
<dbReference type="InterPro" id="IPR002489">
    <property type="entry name" value="Glu_synth_asu_C"/>
</dbReference>
<dbReference type="EMBL" id="DSCQ01000019">
    <property type="protein sequence ID" value="HET20762.1"/>
    <property type="molecule type" value="Genomic_DNA"/>
</dbReference>
<feature type="domain" description="Glutamate synthase alpha subunit C-terminal" evidence="4">
    <location>
        <begin position="86"/>
        <end position="203"/>
    </location>
</feature>
<dbReference type="InterPro" id="IPR036485">
    <property type="entry name" value="Glu_synth_asu_C_sf"/>
</dbReference>
<evidence type="ECO:0000313" key="7">
    <source>
        <dbReference type="EMBL" id="HGF87741.1"/>
    </source>
</evidence>
<dbReference type="AlphaFoldDB" id="A0A7C2N647"/>
<reference evidence="5" key="1">
    <citation type="journal article" date="2020" name="mSystems">
        <title>Genome- and Community-Level Interaction Insights into Carbon Utilization and Element Cycling Functions of Hydrothermarchaeota in Hydrothermal Sediment.</title>
        <authorList>
            <person name="Zhou Z."/>
            <person name="Liu Y."/>
            <person name="Xu W."/>
            <person name="Pan J."/>
            <person name="Luo Z.H."/>
            <person name="Li M."/>
        </authorList>
    </citation>
    <scope>NUCLEOTIDE SEQUENCE [LARGE SCALE GENOMIC DNA]</scope>
    <source>
        <strain evidence="5">SpSt-12</strain>
        <strain evidence="7">SpSt-38</strain>
        <strain evidence="6">SpSt-87</strain>
    </source>
</reference>
<evidence type="ECO:0000256" key="3">
    <source>
        <dbReference type="ARBA" id="ARBA00048228"/>
    </source>
</evidence>
<dbReference type="GO" id="GO:0019386">
    <property type="term" value="P:methanogenesis, from carbon dioxide"/>
    <property type="evidence" value="ECO:0007669"/>
    <property type="project" value="UniProtKB-UniPathway"/>
</dbReference>
<dbReference type="PANTHER" id="PTHR39673">
    <property type="entry name" value="TUNGSTEN FORMYLMETHANOFURAN DEHYDROGENASE, SUBUNIT C (FWDC)"/>
    <property type="match status" value="1"/>
</dbReference>
<dbReference type="GO" id="GO:0018493">
    <property type="term" value="F:formylmethanofuran dehydrogenase activity"/>
    <property type="evidence" value="ECO:0007669"/>
    <property type="project" value="UniProtKB-EC"/>
</dbReference>
<dbReference type="InterPro" id="IPR017550">
    <property type="entry name" value="Formylmethanofuran_DH_suC"/>
</dbReference>
<evidence type="ECO:0000256" key="2">
    <source>
        <dbReference type="ARBA" id="ARBA00012692"/>
    </source>
</evidence>
<dbReference type="Pfam" id="PF01493">
    <property type="entry name" value="GXGXG"/>
    <property type="match status" value="1"/>
</dbReference>
<dbReference type="SUPFAM" id="SSF69336">
    <property type="entry name" value="Alpha subunit of glutamate synthase, C-terminal domain"/>
    <property type="match status" value="1"/>
</dbReference>
<evidence type="ECO:0000259" key="4">
    <source>
        <dbReference type="Pfam" id="PF01493"/>
    </source>
</evidence>
<dbReference type="GO" id="GO:0046914">
    <property type="term" value="F:transition metal ion binding"/>
    <property type="evidence" value="ECO:0007669"/>
    <property type="project" value="InterPro"/>
</dbReference>
<comment type="caution">
    <text evidence="5">The sequence shown here is derived from an EMBL/GenBank/DDBJ whole genome shotgun (WGS) entry which is preliminary data.</text>
</comment>
<evidence type="ECO:0000313" key="5">
    <source>
        <dbReference type="EMBL" id="HET20762.1"/>
    </source>
</evidence>
<dbReference type="EC" id="1.2.7.12" evidence="2"/>
<dbReference type="PANTHER" id="PTHR39673:SF5">
    <property type="entry name" value="TUNGSTEN-CONTAINING FORMYLMETHANOFURAN DEHYDROGENASE 2 SUBUNIT C"/>
    <property type="match status" value="1"/>
</dbReference>
<accession>A0A7C2N647</accession>
<dbReference type="EMBL" id="DSQD01000156">
    <property type="protein sequence ID" value="HGF87741.1"/>
    <property type="molecule type" value="Genomic_DNA"/>
</dbReference>
<sequence>MVKVIIIKPKTEFVVTVEAELTPELAEKDLEEIKKFKVYYGKDVVELGELFEITKEGDDRKLVLEGDFSRVKWIGCRMTGGEIIVRGSVGANCGAYMAGGRIIIEGDADDWLGAEMKDGEIIVKGNAANLVGCAYYGDATGMSGGKIIIEGNAGNYIGEKMAGGEIEIKGNAGDFIGTEMKGGTIIIHGSCGFVGGDMKGGEIKIGGEFELLPTFVRKDDAWVGDVNVKGEGVIRRIVG</sequence>
<gene>
    <name evidence="5" type="ORF">ENN70_01355</name>
    <name evidence="7" type="ORF">ENR21_05000</name>
    <name evidence="6" type="ORF">ENW66_09370</name>
</gene>
<dbReference type="EMBL" id="DTLB01000052">
    <property type="protein sequence ID" value="HFW33137.1"/>
    <property type="molecule type" value="Genomic_DNA"/>
</dbReference>
<dbReference type="Gene3D" id="2.160.20.60">
    <property type="entry name" value="Glutamate synthase, alpha subunit, C-terminal domain"/>
    <property type="match status" value="2"/>
</dbReference>
<evidence type="ECO:0000256" key="1">
    <source>
        <dbReference type="ARBA" id="ARBA00004830"/>
    </source>
</evidence>
<comment type="catalytic activity">
    <reaction evidence="3">
        <text>N-formylmethanofuran + 2 oxidized [2Fe-2S]-[ferredoxin] + H2O = methanofuran + 2 reduced [2Fe-2S]-[ferredoxin] + CO2 + H(+)</text>
        <dbReference type="Rhea" id="RHEA:19841"/>
        <dbReference type="Rhea" id="RHEA-COMP:10000"/>
        <dbReference type="Rhea" id="RHEA-COMP:10001"/>
        <dbReference type="ChEBI" id="CHEBI:15377"/>
        <dbReference type="ChEBI" id="CHEBI:15378"/>
        <dbReference type="ChEBI" id="CHEBI:16526"/>
        <dbReference type="ChEBI" id="CHEBI:33737"/>
        <dbReference type="ChEBI" id="CHEBI:33738"/>
        <dbReference type="ChEBI" id="CHEBI:57727"/>
        <dbReference type="ChEBI" id="CHEBI:58151"/>
        <dbReference type="EC" id="1.2.7.12"/>
    </reaction>
</comment>
<dbReference type="UniPathway" id="UPA00640">
    <property type="reaction ID" value="UER00692"/>
</dbReference>
<proteinExistence type="predicted"/>
<evidence type="ECO:0000313" key="6">
    <source>
        <dbReference type="EMBL" id="HFW33137.1"/>
    </source>
</evidence>
<organism evidence="5">
    <name type="scientific">Archaeoglobus fulgidus</name>
    <dbReference type="NCBI Taxonomy" id="2234"/>
    <lineage>
        <taxon>Archaea</taxon>
        <taxon>Methanobacteriati</taxon>
        <taxon>Methanobacteriota</taxon>
        <taxon>Archaeoglobi</taxon>
        <taxon>Archaeoglobales</taxon>
        <taxon>Archaeoglobaceae</taxon>
        <taxon>Archaeoglobus</taxon>
    </lineage>
</organism>
<dbReference type="CDD" id="cd00980">
    <property type="entry name" value="FwdC/FmdC"/>
    <property type="match status" value="1"/>
</dbReference>
<dbReference type="NCBIfam" id="TIGR03122">
    <property type="entry name" value="one_C_dehyd_C"/>
    <property type="match status" value="1"/>
</dbReference>
<protein>
    <recommendedName>
        <fullName evidence="2">formylmethanofuran dehydrogenase</fullName>
        <ecNumber evidence="2">1.2.7.12</ecNumber>
    </recommendedName>
</protein>
<comment type="pathway">
    <text evidence="1">One-carbon metabolism; methanogenesis from CO(2); 5,10-methenyl-5,6,7,8-tetrahydromethanopterin from CO(2): step 1/3.</text>
</comment>